<sequence>MFVYFCLMKRMLDVICPNSNWDERFPQLCYEFPNVENSAVDLVQFGMKVEPKTWDLWLNK</sequence>
<evidence type="ECO:0000313" key="2">
    <source>
        <dbReference type="Proteomes" id="UP000241868"/>
    </source>
</evidence>
<gene>
    <name evidence="1" type="ORF">C7N83_10885</name>
</gene>
<reference evidence="1 2" key="1">
    <citation type="submission" date="2018-03" db="EMBL/GenBank/DDBJ databases">
        <title>Neisseria weixii sp. nov., isolated from the intestinal contents of Tibetan Plateau pika (Ochotona curzoniae) in Yushu, Qinghai Province, China.</title>
        <authorList>
            <person name="Gui Z."/>
        </authorList>
    </citation>
    <scope>NUCLEOTIDE SEQUENCE [LARGE SCALE GENOMIC DNA]</scope>
    <source>
        <strain evidence="1 2">ATCC 51483</strain>
    </source>
</reference>
<organism evidence="1 2">
    <name type="scientific">Neisseria iguanae</name>
    <dbReference type="NCBI Taxonomy" id="90242"/>
    <lineage>
        <taxon>Bacteria</taxon>
        <taxon>Pseudomonadati</taxon>
        <taxon>Pseudomonadota</taxon>
        <taxon>Betaproteobacteria</taxon>
        <taxon>Neisseriales</taxon>
        <taxon>Neisseriaceae</taxon>
        <taxon>Neisseria</taxon>
    </lineage>
</organism>
<dbReference type="AlphaFoldDB" id="A0A2P7TY48"/>
<accession>A0A2P7TY48</accession>
<protein>
    <submittedName>
        <fullName evidence="1">Uncharacterized protein</fullName>
    </submittedName>
</protein>
<dbReference type="Proteomes" id="UP000241868">
    <property type="component" value="Unassembled WGS sequence"/>
</dbReference>
<evidence type="ECO:0000313" key="1">
    <source>
        <dbReference type="EMBL" id="PSJ79650.1"/>
    </source>
</evidence>
<proteinExistence type="predicted"/>
<name>A0A2P7TY48_9NEIS</name>
<dbReference type="EMBL" id="PXYY01000084">
    <property type="protein sequence ID" value="PSJ79650.1"/>
    <property type="molecule type" value="Genomic_DNA"/>
</dbReference>
<comment type="caution">
    <text evidence="1">The sequence shown here is derived from an EMBL/GenBank/DDBJ whole genome shotgun (WGS) entry which is preliminary data.</text>
</comment>
<keyword evidence="2" id="KW-1185">Reference proteome</keyword>